<name>A0A9X3X3M8_9BACT</name>
<dbReference type="EMBL" id="JAGTJJ010000007">
    <property type="protein sequence ID" value="MDC3982165.1"/>
    <property type="molecule type" value="Genomic_DNA"/>
</dbReference>
<evidence type="ECO:0000256" key="5">
    <source>
        <dbReference type="ARBA" id="ARBA00023163"/>
    </source>
</evidence>
<dbReference type="SMART" id="SM00345">
    <property type="entry name" value="HTH_GNTR"/>
    <property type="match status" value="1"/>
</dbReference>
<dbReference type="PRINTS" id="PR00035">
    <property type="entry name" value="HTHGNTR"/>
</dbReference>
<reference evidence="7 8" key="1">
    <citation type="submission" date="2021-04" db="EMBL/GenBank/DDBJ databases">
        <title>Genome analysis of Polyangium sp.</title>
        <authorList>
            <person name="Li Y."/>
            <person name="Wang J."/>
        </authorList>
    </citation>
    <scope>NUCLEOTIDE SEQUENCE [LARGE SCALE GENOMIC DNA]</scope>
    <source>
        <strain evidence="7 8">SDU14</strain>
    </source>
</reference>
<evidence type="ECO:0000256" key="3">
    <source>
        <dbReference type="ARBA" id="ARBA00023015"/>
    </source>
</evidence>
<dbReference type="InterPro" id="IPR036390">
    <property type="entry name" value="WH_DNA-bd_sf"/>
</dbReference>
<dbReference type="InterPro" id="IPR015421">
    <property type="entry name" value="PyrdxlP-dep_Trfase_major"/>
</dbReference>
<evidence type="ECO:0000313" key="8">
    <source>
        <dbReference type="Proteomes" id="UP001151081"/>
    </source>
</evidence>
<keyword evidence="8" id="KW-1185">Reference proteome</keyword>
<dbReference type="Proteomes" id="UP001151081">
    <property type="component" value="Unassembled WGS sequence"/>
</dbReference>
<dbReference type="PANTHER" id="PTHR46577:SF1">
    <property type="entry name" value="HTH-TYPE TRANSCRIPTIONAL REGULATORY PROTEIN GABR"/>
    <property type="match status" value="1"/>
</dbReference>
<evidence type="ECO:0000313" key="7">
    <source>
        <dbReference type="EMBL" id="MDC3982165.1"/>
    </source>
</evidence>
<keyword evidence="3" id="KW-0805">Transcription regulation</keyword>
<accession>A0A9X3X3M8</accession>
<dbReference type="Pfam" id="PF00392">
    <property type="entry name" value="GntR"/>
    <property type="match status" value="1"/>
</dbReference>
<organism evidence="7 8">
    <name type="scientific">Polyangium jinanense</name>
    <dbReference type="NCBI Taxonomy" id="2829994"/>
    <lineage>
        <taxon>Bacteria</taxon>
        <taxon>Pseudomonadati</taxon>
        <taxon>Myxococcota</taxon>
        <taxon>Polyangia</taxon>
        <taxon>Polyangiales</taxon>
        <taxon>Polyangiaceae</taxon>
        <taxon>Polyangium</taxon>
    </lineage>
</organism>
<keyword evidence="4" id="KW-0238">DNA-binding</keyword>
<dbReference type="GO" id="GO:0008483">
    <property type="term" value="F:transaminase activity"/>
    <property type="evidence" value="ECO:0007669"/>
    <property type="project" value="UniProtKB-KW"/>
</dbReference>
<dbReference type="InterPro" id="IPR036388">
    <property type="entry name" value="WH-like_DNA-bd_sf"/>
</dbReference>
<dbReference type="RefSeq" id="WP_272458603.1">
    <property type="nucleotide sequence ID" value="NZ_JAGTJJ010000007.1"/>
</dbReference>
<dbReference type="CDD" id="cd07377">
    <property type="entry name" value="WHTH_GntR"/>
    <property type="match status" value="1"/>
</dbReference>
<keyword evidence="7" id="KW-0808">Transferase</keyword>
<protein>
    <submittedName>
        <fullName evidence="7">PLP-dependent aminotransferase family protein</fullName>
    </submittedName>
</protein>
<comment type="similarity">
    <text evidence="1">In the C-terminal section; belongs to the class-I pyridoxal-phosphate-dependent aminotransferase family.</text>
</comment>
<evidence type="ECO:0000256" key="2">
    <source>
        <dbReference type="ARBA" id="ARBA00022898"/>
    </source>
</evidence>
<dbReference type="Pfam" id="PF00155">
    <property type="entry name" value="Aminotran_1_2"/>
    <property type="match status" value="1"/>
</dbReference>
<dbReference type="PANTHER" id="PTHR46577">
    <property type="entry name" value="HTH-TYPE TRANSCRIPTIONAL REGULATORY PROTEIN GABR"/>
    <property type="match status" value="1"/>
</dbReference>
<keyword evidence="2" id="KW-0663">Pyridoxal phosphate</keyword>
<feature type="domain" description="HTH gntR-type" evidence="6">
    <location>
        <begin position="19"/>
        <end position="87"/>
    </location>
</feature>
<keyword evidence="5" id="KW-0804">Transcription</keyword>
<evidence type="ECO:0000259" key="6">
    <source>
        <dbReference type="PROSITE" id="PS50949"/>
    </source>
</evidence>
<dbReference type="GO" id="GO:0003677">
    <property type="term" value="F:DNA binding"/>
    <property type="evidence" value="ECO:0007669"/>
    <property type="project" value="UniProtKB-KW"/>
</dbReference>
<dbReference type="InterPro" id="IPR000524">
    <property type="entry name" value="Tscrpt_reg_HTH_GntR"/>
</dbReference>
<dbReference type="CDD" id="cd00609">
    <property type="entry name" value="AAT_like"/>
    <property type="match status" value="1"/>
</dbReference>
<evidence type="ECO:0000256" key="4">
    <source>
        <dbReference type="ARBA" id="ARBA00023125"/>
    </source>
</evidence>
<dbReference type="SUPFAM" id="SSF53383">
    <property type="entry name" value="PLP-dependent transferases"/>
    <property type="match status" value="1"/>
</dbReference>
<sequence length="499" mass="53715">MSRRTRVPELPIPLREHGVPMHRAAYDALRGAILEGRLRPGARLPSTRDLAEQLGVARGTVVAAFGQLAAEGYIVGRHGSGTFVSSDLPDAWLQVKPPGAKRRARPRAPHLSRWGAGLDASKNPFGRSGTLRPFRAHLPALDVFPHEAWSRMVTRAARRAVGTRLADIDIRGVRVLREAIAEHLRVARGVSCSAEQVIVMPSVQQALDITARLVLDPGDRVWMEDPGYVGVRPLLECLGAEIVPLPIDEDGLDVAAGIERAPDARLAYVTPAHQAPLGVTLSIERRLALLDWAAAHGAWIFEDDYDSEYRYEGRPLAALQGLDDAGVVIHAGSFSKTMSPALRLAYVIVPDALLDRFVTAKSVLDRFTPPLAQTALAEFISEGHFVSHLRRMRELYAERRAALLEAITSELGGAIEVIGSNAGLALCVWLPPGVDDRAAASAIAAHSVVATPLSALAIRPLQRGGLLLGFAAFKPARLRAAVVAMSAALAPLLRDRGRA</sequence>
<dbReference type="GO" id="GO:0003700">
    <property type="term" value="F:DNA-binding transcription factor activity"/>
    <property type="evidence" value="ECO:0007669"/>
    <property type="project" value="InterPro"/>
</dbReference>
<dbReference type="Gene3D" id="3.40.640.10">
    <property type="entry name" value="Type I PLP-dependent aspartate aminotransferase-like (Major domain)"/>
    <property type="match status" value="1"/>
</dbReference>
<dbReference type="AlphaFoldDB" id="A0A9X3X3M8"/>
<keyword evidence="7" id="KW-0032">Aminotransferase</keyword>
<dbReference type="Gene3D" id="1.10.10.10">
    <property type="entry name" value="Winged helix-like DNA-binding domain superfamily/Winged helix DNA-binding domain"/>
    <property type="match status" value="1"/>
</dbReference>
<dbReference type="InterPro" id="IPR004839">
    <property type="entry name" value="Aminotransferase_I/II_large"/>
</dbReference>
<dbReference type="InterPro" id="IPR015424">
    <property type="entry name" value="PyrdxlP-dep_Trfase"/>
</dbReference>
<dbReference type="PROSITE" id="PS50949">
    <property type="entry name" value="HTH_GNTR"/>
    <property type="match status" value="1"/>
</dbReference>
<proteinExistence type="inferred from homology"/>
<dbReference type="InterPro" id="IPR051446">
    <property type="entry name" value="HTH_trans_reg/aminotransferase"/>
</dbReference>
<dbReference type="GO" id="GO:0030170">
    <property type="term" value="F:pyridoxal phosphate binding"/>
    <property type="evidence" value="ECO:0007669"/>
    <property type="project" value="InterPro"/>
</dbReference>
<gene>
    <name evidence="7" type="ORF">KEG57_16725</name>
</gene>
<comment type="caution">
    <text evidence="7">The sequence shown here is derived from an EMBL/GenBank/DDBJ whole genome shotgun (WGS) entry which is preliminary data.</text>
</comment>
<evidence type="ECO:0000256" key="1">
    <source>
        <dbReference type="ARBA" id="ARBA00005384"/>
    </source>
</evidence>
<dbReference type="SUPFAM" id="SSF46785">
    <property type="entry name" value="Winged helix' DNA-binding domain"/>
    <property type="match status" value="1"/>
</dbReference>